<dbReference type="SUPFAM" id="SSF82185">
    <property type="entry name" value="Histone H3 K4-specific methyltransferase SET7/9 N-terminal domain"/>
    <property type="match status" value="1"/>
</dbReference>
<evidence type="ECO:0000313" key="3">
    <source>
        <dbReference type="Proteomes" id="UP000196759"/>
    </source>
</evidence>
<keyword evidence="3" id="KW-1185">Reference proteome</keyword>
<gene>
    <name evidence="2" type="ORF">CBG50_05850</name>
</gene>
<keyword evidence="1" id="KW-1133">Transmembrane helix</keyword>
<keyword evidence="1" id="KW-0472">Membrane</keyword>
<dbReference type="PANTHER" id="PTHR33706">
    <property type="entry name" value="MORN VARIANT REPEAT PROTEIN"/>
    <property type="match status" value="1"/>
</dbReference>
<feature type="transmembrane region" description="Helical" evidence="1">
    <location>
        <begin position="311"/>
        <end position="333"/>
    </location>
</feature>
<evidence type="ECO:0000256" key="1">
    <source>
        <dbReference type="SAM" id="Phobius"/>
    </source>
</evidence>
<feature type="transmembrane region" description="Helical" evidence="1">
    <location>
        <begin position="231"/>
        <end position="251"/>
    </location>
</feature>
<evidence type="ECO:0000313" key="2">
    <source>
        <dbReference type="EMBL" id="ASC02874.1"/>
    </source>
</evidence>
<dbReference type="Proteomes" id="UP000196759">
    <property type="component" value="Chromosome"/>
</dbReference>
<dbReference type="AlphaFoldDB" id="A0A1Z3CGY2"/>
<keyword evidence="1" id="KW-0812">Transmembrane</keyword>
<dbReference type="Pfam" id="PF07661">
    <property type="entry name" value="MORN_2"/>
    <property type="match status" value="6"/>
</dbReference>
<evidence type="ECO:0008006" key="4">
    <source>
        <dbReference type="Google" id="ProtNLM"/>
    </source>
</evidence>
<accession>A0A1Z3CGY2</accession>
<name>A0A1Z3CGY2_FUSNP</name>
<dbReference type="PANTHER" id="PTHR33706:SF1">
    <property type="entry name" value="TPR REPEAT PROTEIN"/>
    <property type="match status" value="1"/>
</dbReference>
<protein>
    <recommendedName>
        <fullName evidence="4">Toxin-antitoxin system YwqK family antitoxin</fullName>
    </recommendedName>
</protein>
<dbReference type="Gene3D" id="2.20.110.10">
    <property type="entry name" value="Histone H3 K4-specific methyltransferase SET7/9 N-terminal domain"/>
    <property type="match status" value="2"/>
</dbReference>
<proteinExistence type="predicted"/>
<dbReference type="RefSeq" id="WP_088337195.1">
    <property type="nucleotide sequence ID" value="NZ_CP021934.1"/>
</dbReference>
<reference evidence="2 3" key="1">
    <citation type="submission" date="2017-06" db="EMBL/GenBank/DDBJ databases">
        <title>Draft genome sequence of Fusobacterium nucleatum subsp. polymorphum KCOM 1260 (=ChDC F218).</title>
        <authorList>
            <person name="Kook J.-K."/>
            <person name="Park S.-N."/>
            <person name="Lim Y.K."/>
            <person name="Roh H."/>
        </authorList>
    </citation>
    <scope>NUCLEOTIDE SEQUENCE [LARGE SCALE GENOMIC DNA]</scope>
    <source>
        <strain evidence="3">KCOM 1260 (ChDC F218)</strain>
    </source>
</reference>
<dbReference type="EMBL" id="CP021934">
    <property type="protein sequence ID" value="ASC02874.1"/>
    <property type="molecule type" value="Genomic_DNA"/>
</dbReference>
<sequence>MKKNFIIYIFIIFLLSSFNLFAEREVDINKIKYDEKKELGYVEGEKEPFTGIAKDYYEDKSLKVEFPYKNGRIEGKAKAYYPSGKFKSEAFFVDDLLQGKSVGYYESGNLQYEDNYKDDELDGLIKEYYENGQIKSEMHYKNGNLDGPATEYYENGQVYIQESYKDGELDGESFNFNEDGSLRSKAVYKNGELVGDIVQGGVGSVVAGDVPDTEEIFVSTESENIENKVKYYTTIFAFGTVIIGLIIYTIFKIFTAFPKTKYLTDEQRNRIFKILMKYDEGKKELFSAYRLNGVGTGYYRVRSMIVDNQKVYIYAKMFSFLYIPTPITLGYLLCYNKDQILASYSNATFKEAKKEIQETVLYL</sequence>
<organism evidence="2 3">
    <name type="scientific">Fusobacterium nucleatum subsp. polymorphum</name>
    <name type="common">Fusobacterium polymorphum</name>
    <dbReference type="NCBI Taxonomy" id="76857"/>
    <lineage>
        <taxon>Bacteria</taxon>
        <taxon>Fusobacteriati</taxon>
        <taxon>Fusobacteriota</taxon>
        <taxon>Fusobacteriia</taxon>
        <taxon>Fusobacteriales</taxon>
        <taxon>Fusobacteriaceae</taxon>
        <taxon>Fusobacterium</taxon>
    </lineage>
</organism>
<dbReference type="InterPro" id="IPR011652">
    <property type="entry name" value="MORN_2"/>
</dbReference>